<keyword evidence="2" id="KW-1185">Reference proteome</keyword>
<dbReference type="Proteomes" id="UP000033411">
    <property type="component" value="Unassembled WGS sequence"/>
</dbReference>
<organism evidence="1 2">
    <name type="scientific">Devosia epidermidihirudinis</name>
    <dbReference type="NCBI Taxonomy" id="1293439"/>
    <lineage>
        <taxon>Bacteria</taxon>
        <taxon>Pseudomonadati</taxon>
        <taxon>Pseudomonadota</taxon>
        <taxon>Alphaproteobacteria</taxon>
        <taxon>Hyphomicrobiales</taxon>
        <taxon>Devosiaceae</taxon>
        <taxon>Devosia</taxon>
    </lineage>
</organism>
<name>A0A0F5Q4U3_9HYPH</name>
<protein>
    <submittedName>
        <fullName evidence="1">Uncharacterized protein</fullName>
    </submittedName>
</protein>
<dbReference type="PATRIC" id="fig|1293439.3.peg.3360"/>
<dbReference type="STRING" id="1293439.WH87_16460"/>
<dbReference type="EMBL" id="LANJ01000045">
    <property type="protein sequence ID" value="KKC35631.1"/>
    <property type="molecule type" value="Genomic_DNA"/>
</dbReference>
<proteinExistence type="predicted"/>
<reference evidence="1 2" key="1">
    <citation type="submission" date="2015-03" db="EMBL/GenBank/DDBJ databases">
        <authorList>
            <person name="Lepp D."/>
            <person name="Hassan Y.I."/>
            <person name="Li X.-Z."/>
            <person name="Zhou T."/>
        </authorList>
    </citation>
    <scope>NUCLEOTIDE SEQUENCE [LARGE SCALE GENOMIC DNA]</scope>
    <source>
        <strain evidence="1 2">E84</strain>
    </source>
</reference>
<dbReference type="RefSeq" id="WP_046140471.1">
    <property type="nucleotide sequence ID" value="NZ_LANJ01000045.1"/>
</dbReference>
<accession>A0A0F5Q4U3</accession>
<evidence type="ECO:0000313" key="2">
    <source>
        <dbReference type="Proteomes" id="UP000033411"/>
    </source>
</evidence>
<comment type="caution">
    <text evidence="1">The sequence shown here is derived from an EMBL/GenBank/DDBJ whole genome shotgun (WGS) entry which is preliminary data.</text>
</comment>
<dbReference type="OrthoDB" id="7950802at2"/>
<evidence type="ECO:0000313" key="1">
    <source>
        <dbReference type="EMBL" id="KKC35631.1"/>
    </source>
</evidence>
<gene>
    <name evidence="1" type="ORF">WH87_16460</name>
</gene>
<sequence>MIPASYLFKDVYRQHWLEPDPIPSEVVPPKNDDHFISGTLRRIRSALTFRLARQNARHVYE</sequence>
<dbReference type="AlphaFoldDB" id="A0A0F5Q4U3"/>